<dbReference type="Gramene" id="KQK89145">
    <property type="protein sequence ID" value="KQK89145"/>
    <property type="gene ID" value="SETIT_040709mg"/>
</dbReference>
<evidence type="ECO:0000313" key="2">
    <source>
        <dbReference type="Proteomes" id="UP000004995"/>
    </source>
</evidence>
<name>K4AP61_SETIT</name>
<evidence type="ECO:0000313" key="1">
    <source>
        <dbReference type="EnsemblPlants" id="KQK89145"/>
    </source>
</evidence>
<dbReference type="AlphaFoldDB" id="K4AP61"/>
<protein>
    <submittedName>
        <fullName evidence="1">Uncharacterized protein</fullName>
    </submittedName>
</protein>
<proteinExistence type="predicted"/>
<accession>K4AP61</accession>
<dbReference type="Proteomes" id="UP000004995">
    <property type="component" value="Unassembled WGS sequence"/>
</dbReference>
<reference evidence="2" key="1">
    <citation type="journal article" date="2012" name="Nat. Biotechnol.">
        <title>Reference genome sequence of the model plant Setaria.</title>
        <authorList>
            <person name="Bennetzen J.L."/>
            <person name="Schmutz J."/>
            <person name="Wang H."/>
            <person name="Percifield R."/>
            <person name="Hawkins J."/>
            <person name="Pontaroli A.C."/>
            <person name="Estep M."/>
            <person name="Feng L."/>
            <person name="Vaughn J.N."/>
            <person name="Grimwood J."/>
            <person name="Jenkins J."/>
            <person name="Barry K."/>
            <person name="Lindquist E."/>
            <person name="Hellsten U."/>
            <person name="Deshpande S."/>
            <person name="Wang X."/>
            <person name="Wu X."/>
            <person name="Mitros T."/>
            <person name="Triplett J."/>
            <person name="Yang X."/>
            <person name="Ye C.Y."/>
            <person name="Mauro-Herrera M."/>
            <person name="Wang L."/>
            <person name="Li P."/>
            <person name="Sharma M."/>
            <person name="Sharma R."/>
            <person name="Ronald P.C."/>
            <person name="Panaud O."/>
            <person name="Kellogg E.A."/>
            <person name="Brutnell T.P."/>
            <person name="Doust A.N."/>
            <person name="Tuskan G.A."/>
            <person name="Rokhsar D."/>
            <person name="Devos K.M."/>
        </authorList>
    </citation>
    <scope>NUCLEOTIDE SEQUENCE [LARGE SCALE GENOMIC DNA]</scope>
    <source>
        <strain evidence="2">cv. Yugu1</strain>
    </source>
</reference>
<reference evidence="1" key="2">
    <citation type="submission" date="2018-08" db="UniProtKB">
        <authorList>
            <consortium name="EnsemblPlants"/>
        </authorList>
    </citation>
    <scope>IDENTIFICATION</scope>
    <source>
        <strain evidence="1">Yugu1</strain>
    </source>
</reference>
<dbReference type="EnsemblPlants" id="KQK89145">
    <property type="protein sequence ID" value="KQK89145"/>
    <property type="gene ID" value="SETIT_040709mg"/>
</dbReference>
<dbReference type="InParanoid" id="K4AP61"/>
<organism evidence="1 2">
    <name type="scientific">Setaria italica</name>
    <name type="common">Foxtail millet</name>
    <name type="synonym">Panicum italicum</name>
    <dbReference type="NCBI Taxonomy" id="4555"/>
    <lineage>
        <taxon>Eukaryota</taxon>
        <taxon>Viridiplantae</taxon>
        <taxon>Streptophyta</taxon>
        <taxon>Embryophyta</taxon>
        <taxon>Tracheophyta</taxon>
        <taxon>Spermatophyta</taxon>
        <taxon>Magnoliopsida</taxon>
        <taxon>Liliopsida</taxon>
        <taxon>Poales</taxon>
        <taxon>Poaceae</taxon>
        <taxon>PACMAD clade</taxon>
        <taxon>Panicoideae</taxon>
        <taxon>Panicodae</taxon>
        <taxon>Paniceae</taxon>
        <taxon>Cenchrinae</taxon>
        <taxon>Setaria</taxon>
    </lineage>
</organism>
<dbReference type="HOGENOM" id="CLU_3225592_0_0_1"/>
<dbReference type="EMBL" id="AGNK02005629">
    <property type="status" value="NOT_ANNOTATED_CDS"/>
    <property type="molecule type" value="Genomic_DNA"/>
</dbReference>
<keyword evidence="2" id="KW-1185">Reference proteome</keyword>
<sequence>MQQNLLQGRGHTLSQQLQIVSDLLCGVTNHQCKAQQKLMDLVTC</sequence>